<dbReference type="InterPro" id="IPR012292">
    <property type="entry name" value="Globin/Proto"/>
</dbReference>
<evidence type="ECO:0000256" key="3">
    <source>
        <dbReference type="ARBA" id="ARBA00022621"/>
    </source>
</evidence>
<gene>
    <name evidence="8" type="ORF">ACAOBT_LOCUS11088</name>
</gene>
<keyword evidence="2 6" id="KW-0349">Heme</keyword>
<organism evidence="8 9">
    <name type="scientific">Acanthoscelides obtectus</name>
    <name type="common">Bean weevil</name>
    <name type="synonym">Bruchus obtectus</name>
    <dbReference type="NCBI Taxonomy" id="200917"/>
    <lineage>
        <taxon>Eukaryota</taxon>
        <taxon>Metazoa</taxon>
        <taxon>Ecdysozoa</taxon>
        <taxon>Arthropoda</taxon>
        <taxon>Hexapoda</taxon>
        <taxon>Insecta</taxon>
        <taxon>Pterygota</taxon>
        <taxon>Neoptera</taxon>
        <taxon>Endopterygota</taxon>
        <taxon>Coleoptera</taxon>
        <taxon>Polyphaga</taxon>
        <taxon>Cucujiformia</taxon>
        <taxon>Chrysomeloidea</taxon>
        <taxon>Chrysomelidae</taxon>
        <taxon>Bruchinae</taxon>
        <taxon>Bruchini</taxon>
        <taxon>Acanthoscelides</taxon>
    </lineage>
</organism>
<dbReference type="GO" id="GO:0046872">
    <property type="term" value="F:metal ion binding"/>
    <property type="evidence" value="ECO:0007669"/>
    <property type="project" value="UniProtKB-KW"/>
</dbReference>
<keyword evidence="3 6" id="KW-0561">Oxygen transport</keyword>
<sequence length="204" mass="23142">MTLISTVQERYWTIPGVSNSTVNHWNLGNGESTMGVLWSMLGYKCAELRDDDPDPVTTLTSKDKFIIRSSWARIMKNPIENGIAILTLFFEDYPQHKQLFPFRDVPNKELGQNKRFQAHCSAIMYSLTSVVDVVDKPDLLVTILMKIGRDHVPRGVNEQGHLELKTTIVKVFKTLMSEEEMKSWTKAVNVIFDVILKGAGEIKG</sequence>
<dbReference type="InterPro" id="IPR044399">
    <property type="entry name" value="Mb-like_M"/>
</dbReference>
<keyword evidence="9" id="KW-1185">Reference proteome</keyword>
<dbReference type="InterPro" id="IPR000971">
    <property type="entry name" value="Globin"/>
</dbReference>
<evidence type="ECO:0000256" key="6">
    <source>
        <dbReference type="RuleBase" id="RU000356"/>
    </source>
</evidence>
<dbReference type="PANTHER" id="PTHR47217">
    <property type="entry name" value="GLOBIN-LIKE PROTEIN"/>
    <property type="match status" value="1"/>
</dbReference>
<evidence type="ECO:0000259" key="7">
    <source>
        <dbReference type="PROSITE" id="PS01033"/>
    </source>
</evidence>
<evidence type="ECO:0000313" key="8">
    <source>
        <dbReference type="EMBL" id="CAH1974435.1"/>
    </source>
</evidence>
<dbReference type="PANTHER" id="PTHR47217:SF1">
    <property type="entry name" value="GLOBIN-LIKE PROTEIN"/>
    <property type="match status" value="1"/>
</dbReference>
<dbReference type="Gene3D" id="1.10.490.10">
    <property type="entry name" value="Globins"/>
    <property type="match status" value="1"/>
</dbReference>
<dbReference type="GO" id="GO:0020037">
    <property type="term" value="F:heme binding"/>
    <property type="evidence" value="ECO:0007669"/>
    <property type="project" value="InterPro"/>
</dbReference>
<evidence type="ECO:0000256" key="2">
    <source>
        <dbReference type="ARBA" id="ARBA00022617"/>
    </source>
</evidence>
<reference evidence="8" key="1">
    <citation type="submission" date="2022-03" db="EMBL/GenBank/DDBJ databases">
        <authorList>
            <person name="Sayadi A."/>
        </authorList>
    </citation>
    <scope>NUCLEOTIDE SEQUENCE</scope>
</reference>
<protein>
    <recommendedName>
        <fullName evidence="7">Globin domain-containing protein</fullName>
    </recommendedName>
</protein>
<name>A0A9P0PCL4_ACAOB</name>
<dbReference type="CDD" id="cd01040">
    <property type="entry name" value="Mb-like"/>
    <property type="match status" value="1"/>
</dbReference>
<keyword evidence="4" id="KW-0479">Metal-binding</keyword>
<keyword evidence="5" id="KW-0408">Iron</keyword>
<dbReference type="PROSITE" id="PS01033">
    <property type="entry name" value="GLOBIN"/>
    <property type="match status" value="1"/>
</dbReference>
<accession>A0A9P0PCL4</accession>
<dbReference type="GO" id="GO:0019825">
    <property type="term" value="F:oxygen binding"/>
    <property type="evidence" value="ECO:0007669"/>
    <property type="project" value="InterPro"/>
</dbReference>
<dbReference type="InterPro" id="IPR009050">
    <property type="entry name" value="Globin-like_sf"/>
</dbReference>
<evidence type="ECO:0000256" key="5">
    <source>
        <dbReference type="ARBA" id="ARBA00023004"/>
    </source>
</evidence>
<keyword evidence="1 6" id="KW-0813">Transport</keyword>
<evidence type="ECO:0000256" key="1">
    <source>
        <dbReference type="ARBA" id="ARBA00022448"/>
    </source>
</evidence>
<dbReference type="Proteomes" id="UP001152888">
    <property type="component" value="Unassembled WGS sequence"/>
</dbReference>
<dbReference type="OrthoDB" id="436496at2759"/>
<evidence type="ECO:0000313" key="9">
    <source>
        <dbReference type="Proteomes" id="UP001152888"/>
    </source>
</evidence>
<feature type="domain" description="Globin" evidence="7">
    <location>
        <begin position="58"/>
        <end position="200"/>
    </location>
</feature>
<dbReference type="AlphaFoldDB" id="A0A9P0PCL4"/>
<proteinExistence type="inferred from homology"/>
<evidence type="ECO:0000256" key="4">
    <source>
        <dbReference type="ARBA" id="ARBA00022723"/>
    </source>
</evidence>
<comment type="caution">
    <text evidence="8">The sequence shown here is derived from an EMBL/GenBank/DDBJ whole genome shotgun (WGS) entry which is preliminary data.</text>
</comment>
<comment type="similarity">
    <text evidence="6">Belongs to the globin family.</text>
</comment>
<dbReference type="SUPFAM" id="SSF46458">
    <property type="entry name" value="Globin-like"/>
    <property type="match status" value="1"/>
</dbReference>
<dbReference type="Pfam" id="PF00042">
    <property type="entry name" value="Globin"/>
    <property type="match status" value="1"/>
</dbReference>
<dbReference type="EMBL" id="CAKOFQ010006824">
    <property type="protein sequence ID" value="CAH1974435.1"/>
    <property type="molecule type" value="Genomic_DNA"/>
</dbReference>
<dbReference type="GO" id="GO:0005344">
    <property type="term" value="F:oxygen carrier activity"/>
    <property type="evidence" value="ECO:0007669"/>
    <property type="project" value="UniProtKB-KW"/>
</dbReference>